<name>A0AAV4SCY8_9ARAC</name>
<dbReference type="AlphaFoldDB" id="A0AAV4SCY8"/>
<reference evidence="1 2" key="1">
    <citation type="submission" date="2021-06" db="EMBL/GenBank/DDBJ databases">
        <title>Caerostris darwini draft genome.</title>
        <authorList>
            <person name="Kono N."/>
            <person name="Arakawa K."/>
        </authorList>
    </citation>
    <scope>NUCLEOTIDE SEQUENCE [LARGE SCALE GENOMIC DNA]</scope>
</reference>
<dbReference type="Proteomes" id="UP001054837">
    <property type="component" value="Unassembled WGS sequence"/>
</dbReference>
<protein>
    <submittedName>
        <fullName evidence="1">Uncharacterized protein</fullName>
    </submittedName>
</protein>
<dbReference type="EMBL" id="BPLQ01007511">
    <property type="protein sequence ID" value="GIY30521.1"/>
    <property type="molecule type" value="Genomic_DNA"/>
</dbReference>
<keyword evidence="2" id="KW-1185">Reference proteome</keyword>
<evidence type="ECO:0000313" key="2">
    <source>
        <dbReference type="Proteomes" id="UP001054837"/>
    </source>
</evidence>
<gene>
    <name evidence="1" type="ORF">CDAR_495471</name>
</gene>
<sequence length="89" mass="9611">MGSEGGIFLAAKGSFDGGDNNSPFRKTFLTVSLARINLPVERDSLEQTISIAFMKGALPPQRIKTVFRARGTALDGRLQVIIVAPLLDH</sequence>
<accession>A0AAV4SCY8</accession>
<evidence type="ECO:0000313" key="1">
    <source>
        <dbReference type="EMBL" id="GIY30521.1"/>
    </source>
</evidence>
<comment type="caution">
    <text evidence="1">The sequence shown here is derived from an EMBL/GenBank/DDBJ whole genome shotgun (WGS) entry which is preliminary data.</text>
</comment>
<proteinExistence type="predicted"/>
<organism evidence="1 2">
    <name type="scientific">Caerostris darwini</name>
    <dbReference type="NCBI Taxonomy" id="1538125"/>
    <lineage>
        <taxon>Eukaryota</taxon>
        <taxon>Metazoa</taxon>
        <taxon>Ecdysozoa</taxon>
        <taxon>Arthropoda</taxon>
        <taxon>Chelicerata</taxon>
        <taxon>Arachnida</taxon>
        <taxon>Araneae</taxon>
        <taxon>Araneomorphae</taxon>
        <taxon>Entelegynae</taxon>
        <taxon>Araneoidea</taxon>
        <taxon>Araneidae</taxon>
        <taxon>Caerostris</taxon>
    </lineage>
</organism>